<protein>
    <submittedName>
        <fullName evidence="2">Uncharacterized protein</fullName>
    </submittedName>
</protein>
<keyword evidence="3" id="KW-1185">Reference proteome</keyword>
<evidence type="ECO:0000313" key="3">
    <source>
        <dbReference type="Proteomes" id="UP001292094"/>
    </source>
</evidence>
<feature type="compositionally biased region" description="Pro residues" evidence="1">
    <location>
        <begin position="112"/>
        <end position="124"/>
    </location>
</feature>
<dbReference type="Proteomes" id="UP001292094">
    <property type="component" value="Unassembled WGS sequence"/>
</dbReference>
<feature type="compositionally biased region" description="Pro residues" evidence="1">
    <location>
        <begin position="132"/>
        <end position="161"/>
    </location>
</feature>
<comment type="caution">
    <text evidence="2">The sequence shown here is derived from an EMBL/GenBank/DDBJ whole genome shotgun (WGS) entry which is preliminary data.</text>
</comment>
<evidence type="ECO:0000313" key="2">
    <source>
        <dbReference type="EMBL" id="KAK4319554.1"/>
    </source>
</evidence>
<dbReference type="EMBL" id="JAWZYT010000742">
    <property type="protein sequence ID" value="KAK4319554.1"/>
    <property type="molecule type" value="Genomic_DNA"/>
</dbReference>
<organism evidence="2 3">
    <name type="scientific">Petrolisthes manimaculis</name>
    <dbReference type="NCBI Taxonomy" id="1843537"/>
    <lineage>
        <taxon>Eukaryota</taxon>
        <taxon>Metazoa</taxon>
        <taxon>Ecdysozoa</taxon>
        <taxon>Arthropoda</taxon>
        <taxon>Crustacea</taxon>
        <taxon>Multicrustacea</taxon>
        <taxon>Malacostraca</taxon>
        <taxon>Eumalacostraca</taxon>
        <taxon>Eucarida</taxon>
        <taxon>Decapoda</taxon>
        <taxon>Pleocyemata</taxon>
        <taxon>Anomura</taxon>
        <taxon>Galatheoidea</taxon>
        <taxon>Porcellanidae</taxon>
        <taxon>Petrolisthes</taxon>
    </lineage>
</organism>
<sequence length="190" mass="20479">MGYTVFHPFTVHLTLTNLPSLPTSTPLSSIPTLSVLLPIHLRQSLIIEQASISPPTSLAQPSPCSCYRTNPTTNLNLFLSFTTPTDLNLFLSFTTPTNLSHSFPTTNLFPPSSPISPIPSPLPTSPILSPQPTSPIPSPQPTSPIPSPPTSPIPSSPPPKASHPHSFITTSSYPRPFTKSYHHPFTTTTR</sequence>
<dbReference type="PRINTS" id="PR01217">
    <property type="entry name" value="PRICHEXTENSN"/>
</dbReference>
<proteinExistence type="predicted"/>
<evidence type="ECO:0000256" key="1">
    <source>
        <dbReference type="SAM" id="MobiDB-lite"/>
    </source>
</evidence>
<accession>A0AAE1Q3C8</accession>
<reference evidence="2" key="1">
    <citation type="submission" date="2023-11" db="EMBL/GenBank/DDBJ databases">
        <title>Genome assemblies of two species of porcelain crab, Petrolisthes cinctipes and Petrolisthes manimaculis (Anomura: Porcellanidae).</title>
        <authorList>
            <person name="Angst P."/>
        </authorList>
    </citation>
    <scope>NUCLEOTIDE SEQUENCE</scope>
    <source>
        <strain evidence="2">PB745_02</strain>
        <tissue evidence="2">Gill</tissue>
    </source>
</reference>
<feature type="region of interest" description="Disordered" evidence="1">
    <location>
        <begin position="112"/>
        <end position="190"/>
    </location>
</feature>
<name>A0AAE1Q3C8_9EUCA</name>
<dbReference type="AlphaFoldDB" id="A0AAE1Q3C8"/>
<gene>
    <name evidence="2" type="ORF">Pmani_009499</name>
</gene>